<evidence type="ECO:0000313" key="1">
    <source>
        <dbReference type="WBParaSite" id="SSTP_0000001050.1"/>
    </source>
</evidence>
<sequence>MAEELNLQVSEKPGLLISTVKLNGKTITIPTEDLLIIDSEIPMIFEMLGLRKLNYCIKFLDNTDEKKFPFYTINVLMGNESEITLKENLLKKYPGG</sequence>
<name>A0A0K0DRZ1_STRER</name>
<dbReference type="AlphaFoldDB" id="A0A0K0DRZ1"/>
<protein>
    <submittedName>
        <fullName evidence="1">FERM domain-containing protein</fullName>
    </submittedName>
</protein>
<dbReference type="WBParaSite" id="SSTP_0000001050.1">
    <property type="protein sequence ID" value="SSTP_0000001050.1"/>
    <property type="gene ID" value="SSTP_0000001050"/>
</dbReference>
<proteinExistence type="predicted"/>
<accession>A0A0K0DRZ1</accession>
<organism evidence="1">
    <name type="scientific">Strongyloides stercoralis</name>
    <name type="common">Threadworm</name>
    <dbReference type="NCBI Taxonomy" id="6248"/>
    <lineage>
        <taxon>Eukaryota</taxon>
        <taxon>Metazoa</taxon>
        <taxon>Ecdysozoa</taxon>
        <taxon>Nematoda</taxon>
        <taxon>Chromadorea</taxon>
        <taxon>Rhabditida</taxon>
        <taxon>Tylenchina</taxon>
        <taxon>Panagrolaimomorpha</taxon>
        <taxon>Strongyloidoidea</taxon>
        <taxon>Strongyloididae</taxon>
        <taxon>Strongyloides</taxon>
    </lineage>
</organism>
<reference evidence="1" key="1">
    <citation type="submission" date="2015-08" db="UniProtKB">
        <authorList>
            <consortium name="WormBaseParasite"/>
        </authorList>
    </citation>
    <scope>IDENTIFICATION</scope>
</reference>